<evidence type="ECO:0000313" key="6">
    <source>
        <dbReference type="EMBL" id="OBS30069.1"/>
    </source>
</evidence>
<dbReference type="OrthoDB" id="321327at2"/>
<dbReference type="Pfam" id="PF17954">
    <property type="entry name" value="Pirin_C_2"/>
    <property type="match status" value="1"/>
</dbReference>
<dbReference type="Pfam" id="PF02678">
    <property type="entry name" value="Pirin"/>
    <property type="match status" value="1"/>
</dbReference>
<accession>A0A1A6DTG7</accession>
<dbReference type="STRING" id="1101373.A9O67_09805"/>
<feature type="binding site" evidence="2">
    <location>
        <position position="101"/>
    </location>
    <ligand>
        <name>Fe cation</name>
        <dbReference type="ChEBI" id="CHEBI:24875"/>
    </ligand>
</feature>
<evidence type="ECO:0000256" key="3">
    <source>
        <dbReference type="RuleBase" id="RU003457"/>
    </source>
</evidence>
<feature type="binding site" evidence="2">
    <location>
        <position position="57"/>
    </location>
    <ligand>
        <name>Fe cation</name>
        <dbReference type="ChEBI" id="CHEBI:24875"/>
    </ligand>
</feature>
<sequence>MIAKRASQERGYADHGWLQTHHSFSFAGYFDPRYMGWGNLRVINEDVIAPGAGFGMHGHRDMEIVTYVLGGELAHRDSMGHVETIRAGEVQRMSAGRGVMHSEFNHDQGPTHLLQIWIEPNVRGIDPGYEQKAFSAASKRGRLWPIAVPVQRAEALAGGDDPPVRIHADAALYAGLFDGAESATHALAPGRLAYVHVVRGRIAINGQPFGRGDAAMVADEPAVTLANGEDAEVLLFDLAR</sequence>
<protein>
    <submittedName>
        <fullName evidence="6">Quercetin 2,3-dioxygenase</fullName>
        <ecNumber evidence="7">1.13.11.24</ecNumber>
    </submittedName>
</protein>
<dbReference type="CDD" id="cd02910">
    <property type="entry name" value="cupin_Yhhw_N"/>
    <property type="match status" value="1"/>
</dbReference>
<evidence type="ECO:0000313" key="7">
    <source>
        <dbReference type="EMBL" id="TSE33891.1"/>
    </source>
</evidence>
<keyword evidence="7" id="KW-0560">Oxidoreductase</keyword>
<reference evidence="7 9" key="2">
    <citation type="submission" date="2019-07" db="EMBL/GenBank/DDBJ databases">
        <title>Tepidimonas fonticaldi AT-A2 draft genome.</title>
        <authorList>
            <person name="Da Costa M.S."/>
            <person name="Froufe H.J.C."/>
            <person name="Egas C."/>
            <person name="Albuquerque L."/>
        </authorList>
    </citation>
    <scope>NUCLEOTIDE SEQUENCE [LARGE SCALE GENOMIC DNA]</scope>
    <source>
        <strain evidence="7 9">AT-A2</strain>
    </source>
</reference>
<dbReference type="AlphaFoldDB" id="A0A1A6DTG7"/>
<comment type="cofactor">
    <cofactor evidence="2">
        <name>Fe cation</name>
        <dbReference type="ChEBI" id="CHEBI:24875"/>
    </cofactor>
    <text evidence="2">Binds 1 Fe cation per subunit.</text>
</comment>
<comment type="caution">
    <text evidence="6">The sequence shown here is derived from an EMBL/GenBank/DDBJ whole genome shotgun (WGS) entry which is preliminary data.</text>
</comment>
<dbReference type="PIRSF" id="PIRSF006232">
    <property type="entry name" value="Pirin"/>
    <property type="match status" value="1"/>
</dbReference>
<reference evidence="6 8" key="1">
    <citation type="submission" date="2016-06" db="EMBL/GenBank/DDBJ databases">
        <title>Genome sequence of Tepidimonas fonticaldi PL17.</title>
        <authorList>
            <person name="Pinnaka A.K."/>
        </authorList>
    </citation>
    <scope>NUCLEOTIDE SEQUENCE [LARGE SCALE GENOMIC DNA]</scope>
    <source>
        <strain evidence="6 8">PL17</strain>
    </source>
</reference>
<feature type="binding site" evidence="2">
    <location>
        <position position="103"/>
    </location>
    <ligand>
        <name>Fe cation</name>
        <dbReference type="ChEBI" id="CHEBI:24875"/>
    </ligand>
</feature>
<dbReference type="Proteomes" id="UP000316388">
    <property type="component" value="Unassembled WGS sequence"/>
</dbReference>
<evidence type="ECO:0000259" key="5">
    <source>
        <dbReference type="Pfam" id="PF17954"/>
    </source>
</evidence>
<dbReference type="InterPro" id="IPR003829">
    <property type="entry name" value="Pirin_N_dom"/>
</dbReference>
<dbReference type="GO" id="GO:0046872">
    <property type="term" value="F:metal ion binding"/>
    <property type="evidence" value="ECO:0007669"/>
    <property type="project" value="UniProtKB-KW"/>
</dbReference>
<comment type="similarity">
    <text evidence="1 3">Belongs to the pirin family.</text>
</comment>
<evidence type="ECO:0000313" key="8">
    <source>
        <dbReference type="Proteomes" id="UP000091969"/>
    </source>
</evidence>
<dbReference type="InterPro" id="IPR011051">
    <property type="entry name" value="RmlC_Cupin_sf"/>
</dbReference>
<dbReference type="InterPro" id="IPR014710">
    <property type="entry name" value="RmlC-like_jellyroll"/>
</dbReference>
<keyword evidence="2" id="KW-0479">Metal-binding</keyword>
<dbReference type="CDD" id="cd20311">
    <property type="entry name" value="cupin_Yhhw_C"/>
    <property type="match status" value="1"/>
</dbReference>
<dbReference type="GO" id="GO:0008127">
    <property type="term" value="F:quercetin 2,3-dioxygenase activity"/>
    <property type="evidence" value="ECO:0007669"/>
    <property type="project" value="UniProtKB-EC"/>
</dbReference>
<proteinExistence type="inferred from homology"/>
<keyword evidence="2" id="KW-0408">Iron</keyword>
<name>A0A1A6DTG7_9BURK</name>
<evidence type="ECO:0000313" key="9">
    <source>
        <dbReference type="Proteomes" id="UP000316388"/>
    </source>
</evidence>
<dbReference type="Proteomes" id="UP000091969">
    <property type="component" value="Unassembled WGS sequence"/>
</dbReference>
<dbReference type="RefSeq" id="WP_068610536.1">
    <property type="nucleotide sequence ID" value="NZ_LZDH01000065.1"/>
</dbReference>
<evidence type="ECO:0000256" key="1">
    <source>
        <dbReference type="ARBA" id="ARBA00008416"/>
    </source>
</evidence>
<feature type="domain" description="Pirin N-terminal" evidence="4">
    <location>
        <begin position="8"/>
        <end position="118"/>
    </location>
</feature>
<feature type="domain" description="Quercetin 2,3-dioxygenase C-terminal cupin" evidence="5">
    <location>
        <begin position="159"/>
        <end position="238"/>
    </location>
</feature>
<dbReference type="Gene3D" id="2.60.120.10">
    <property type="entry name" value="Jelly Rolls"/>
    <property type="match status" value="2"/>
</dbReference>
<dbReference type="PANTHER" id="PTHR43212:SF3">
    <property type="entry name" value="QUERCETIN 2,3-DIOXYGENASE"/>
    <property type="match status" value="1"/>
</dbReference>
<feature type="binding site" evidence="2">
    <location>
        <position position="59"/>
    </location>
    <ligand>
        <name>Fe cation</name>
        <dbReference type="ChEBI" id="CHEBI:24875"/>
    </ligand>
</feature>
<gene>
    <name evidence="7" type="primary">yhhW</name>
    <name evidence="6" type="ORF">A9O67_09805</name>
    <name evidence="7" type="ORF">Tfont_02745</name>
</gene>
<dbReference type="EMBL" id="VJOO01000054">
    <property type="protein sequence ID" value="TSE33891.1"/>
    <property type="molecule type" value="Genomic_DNA"/>
</dbReference>
<dbReference type="SUPFAM" id="SSF51182">
    <property type="entry name" value="RmlC-like cupins"/>
    <property type="match status" value="1"/>
</dbReference>
<evidence type="ECO:0000259" key="4">
    <source>
        <dbReference type="Pfam" id="PF02678"/>
    </source>
</evidence>
<organism evidence="6 8">
    <name type="scientific">Tepidimonas fonticaldi</name>
    <dbReference type="NCBI Taxonomy" id="1101373"/>
    <lineage>
        <taxon>Bacteria</taxon>
        <taxon>Pseudomonadati</taxon>
        <taxon>Pseudomonadota</taxon>
        <taxon>Betaproteobacteria</taxon>
        <taxon>Burkholderiales</taxon>
        <taxon>Tepidimonas</taxon>
    </lineage>
</organism>
<dbReference type="EC" id="1.13.11.24" evidence="7"/>
<keyword evidence="6" id="KW-0223">Dioxygenase</keyword>
<evidence type="ECO:0000256" key="2">
    <source>
        <dbReference type="PIRSR" id="PIRSR006232-1"/>
    </source>
</evidence>
<dbReference type="InterPro" id="IPR012093">
    <property type="entry name" value="Pirin"/>
</dbReference>
<dbReference type="EMBL" id="LZDH01000065">
    <property type="protein sequence ID" value="OBS30069.1"/>
    <property type="molecule type" value="Genomic_DNA"/>
</dbReference>
<keyword evidence="8" id="KW-1185">Reference proteome</keyword>
<dbReference type="InterPro" id="IPR041602">
    <property type="entry name" value="Quercetinase_C"/>
</dbReference>
<dbReference type="PANTHER" id="PTHR43212">
    <property type="entry name" value="QUERCETIN 2,3-DIOXYGENASE"/>
    <property type="match status" value="1"/>
</dbReference>